<dbReference type="PANTHER" id="PTHR43861">
    <property type="entry name" value="TRANS-ACONITATE 2-METHYLTRANSFERASE-RELATED"/>
    <property type="match status" value="1"/>
</dbReference>
<reference evidence="3" key="1">
    <citation type="submission" date="2019-08" db="EMBL/GenBank/DDBJ databases">
        <authorList>
            <person name="Kucharzyk K."/>
            <person name="Murdoch R.W."/>
            <person name="Higgins S."/>
            <person name="Loffler F."/>
        </authorList>
    </citation>
    <scope>NUCLEOTIDE SEQUENCE</scope>
</reference>
<feature type="domain" description="Methyltransferase" evidence="2">
    <location>
        <begin position="29"/>
        <end position="136"/>
    </location>
</feature>
<proteinExistence type="predicted"/>
<keyword evidence="3" id="KW-0830">Ubiquinone</keyword>
<dbReference type="PANTHER" id="PTHR43861:SF3">
    <property type="entry name" value="PUTATIVE (AFU_ORTHOLOGUE AFUA_2G14390)-RELATED"/>
    <property type="match status" value="1"/>
</dbReference>
<keyword evidence="3" id="KW-0489">Methyltransferase</keyword>
<dbReference type="Gene3D" id="3.40.50.150">
    <property type="entry name" value="Vaccinia Virus protein VP39"/>
    <property type="match status" value="1"/>
</dbReference>
<dbReference type="EMBL" id="VSSQ01000574">
    <property type="protein sequence ID" value="MPL97776.1"/>
    <property type="molecule type" value="Genomic_DNA"/>
</dbReference>
<dbReference type="SUPFAM" id="SSF53335">
    <property type="entry name" value="S-adenosyl-L-methionine-dependent methyltransferases"/>
    <property type="match status" value="1"/>
</dbReference>
<sequence length="184" mass="20578">MDGKHVKFENPIRMKELNPEETLKRIGLHDGSTLCDIGAGSGIFTILAAVLTKSKVYALEISDEMLSIIEEKARNGNLTNIEVKKVSSENFYMEDHCVDIALMATVLHEIADKSAFLKNVKKMLKADGRAAVIEFHKKTTPMGPPAEHRLGRDDAAEEMRKIGFELFDGFDLGENFYCLIFRNG</sequence>
<evidence type="ECO:0000259" key="2">
    <source>
        <dbReference type="Pfam" id="PF13847"/>
    </source>
</evidence>
<dbReference type="GO" id="GO:0032259">
    <property type="term" value="P:methylation"/>
    <property type="evidence" value="ECO:0007669"/>
    <property type="project" value="UniProtKB-KW"/>
</dbReference>
<dbReference type="CDD" id="cd02440">
    <property type="entry name" value="AdoMet_MTases"/>
    <property type="match status" value="1"/>
</dbReference>
<dbReference type="GO" id="GO:0043770">
    <property type="term" value="F:demethylmenaquinone methyltransferase activity"/>
    <property type="evidence" value="ECO:0007669"/>
    <property type="project" value="UniProtKB-EC"/>
</dbReference>
<accession>A0A644W2L9</accession>
<protein>
    <submittedName>
        <fullName evidence="3">Ubiquinone/menaquinone biosynthesis C-methyltransferase UbiE</fullName>
        <ecNumber evidence="3">2.1.1.163</ecNumber>
    </submittedName>
</protein>
<comment type="caution">
    <text evidence="3">The sequence shown here is derived from an EMBL/GenBank/DDBJ whole genome shotgun (WGS) entry which is preliminary data.</text>
</comment>
<dbReference type="Pfam" id="PF13847">
    <property type="entry name" value="Methyltransf_31"/>
    <property type="match status" value="1"/>
</dbReference>
<dbReference type="InterPro" id="IPR025714">
    <property type="entry name" value="Methyltranfer_dom"/>
</dbReference>
<evidence type="ECO:0000256" key="1">
    <source>
        <dbReference type="ARBA" id="ARBA00022679"/>
    </source>
</evidence>
<dbReference type="EC" id="2.1.1.163" evidence="3"/>
<gene>
    <name evidence="3" type="primary">ubiE_36</name>
    <name evidence="3" type="ORF">SDC9_43971</name>
</gene>
<organism evidence="3">
    <name type="scientific">bioreactor metagenome</name>
    <dbReference type="NCBI Taxonomy" id="1076179"/>
    <lineage>
        <taxon>unclassified sequences</taxon>
        <taxon>metagenomes</taxon>
        <taxon>ecological metagenomes</taxon>
    </lineage>
</organism>
<name>A0A644W2L9_9ZZZZ</name>
<keyword evidence="1 3" id="KW-0808">Transferase</keyword>
<dbReference type="AlphaFoldDB" id="A0A644W2L9"/>
<dbReference type="InterPro" id="IPR029063">
    <property type="entry name" value="SAM-dependent_MTases_sf"/>
</dbReference>
<evidence type="ECO:0000313" key="3">
    <source>
        <dbReference type="EMBL" id="MPL97776.1"/>
    </source>
</evidence>